<evidence type="ECO:0000313" key="2">
    <source>
        <dbReference type="Proteomes" id="UP001374803"/>
    </source>
</evidence>
<reference evidence="1" key="1">
    <citation type="submission" date="2021-12" db="EMBL/GenBank/DDBJ databases">
        <title>Discovery of the Pendulisporaceae a myxobacterial family with distinct sporulation behavior and unique specialized metabolism.</title>
        <authorList>
            <person name="Garcia R."/>
            <person name="Popoff A."/>
            <person name="Bader C.D."/>
            <person name="Loehr J."/>
            <person name="Walesch S."/>
            <person name="Walt C."/>
            <person name="Boldt J."/>
            <person name="Bunk B."/>
            <person name="Haeckl F.J.F.P.J."/>
            <person name="Gunesch A.P."/>
            <person name="Birkelbach J."/>
            <person name="Nuebel U."/>
            <person name="Pietschmann T."/>
            <person name="Bach T."/>
            <person name="Mueller R."/>
        </authorList>
    </citation>
    <scope>NUCLEOTIDE SEQUENCE</scope>
    <source>
        <strain evidence="1">MSr11367</strain>
    </source>
</reference>
<dbReference type="EMBL" id="CP089983">
    <property type="protein sequence ID" value="WXB02411.1"/>
    <property type="molecule type" value="Genomic_DNA"/>
</dbReference>
<evidence type="ECO:0008006" key="3">
    <source>
        <dbReference type="Google" id="ProtNLM"/>
    </source>
</evidence>
<evidence type="ECO:0000313" key="1">
    <source>
        <dbReference type="EMBL" id="WXB02411.1"/>
    </source>
</evidence>
<accession>A0ABZ2KZI5</accession>
<protein>
    <recommendedName>
        <fullName evidence="3">4-vinyl reductase 4VR domain-containing protein</fullName>
    </recommendedName>
</protein>
<proteinExistence type="predicted"/>
<name>A0ABZ2KZI5_9BACT</name>
<gene>
    <name evidence="1" type="ORF">LVJ94_36535</name>
</gene>
<dbReference type="RefSeq" id="WP_394832039.1">
    <property type="nucleotide sequence ID" value="NZ_CP089929.1"/>
</dbReference>
<organism evidence="1 2">
    <name type="scientific">Pendulispora rubella</name>
    <dbReference type="NCBI Taxonomy" id="2741070"/>
    <lineage>
        <taxon>Bacteria</taxon>
        <taxon>Pseudomonadati</taxon>
        <taxon>Myxococcota</taxon>
        <taxon>Myxococcia</taxon>
        <taxon>Myxococcales</taxon>
        <taxon>Sorangiineae</taxon>
        <taxon>Pendulisporaceae</taxon>
        <taxon>Pendulispora</taxon>
    </lineage>
</organism>
<sequence length="184" mass="20657">MVHVRASAIRARLDWVRTQRGPEHIEPIFSALDRHEFAIRSAVTPNLWVPFDAYIALNVEIDRRFGTGDLALCRVLGRYTAEVNLPTIYRIFYKIGTPTYILTKVAAVWSSHYDSGSASMSVIPGGCLVTIENFGMPHRCHCNAVLGWMEQTVIITGARFIDARESACRLHGAKACEFQILYEA</sequence>
<keyword evidence="2" id="KW-1185">Reference proteome</keyword>
<dbReference type="Proteomes" id="UP001374803">
    <property type="component" value="Chromosome"/>
</dbReference>